<feature type="chain" id="PRO_5027116522" description="Lipoprotein" evidence="1">
    <location>
        <begin position="22"/>
        <end position="94"/>
    </location>
</feature>
<dbReference type="EMBL" id="CACRTZ010000013">
    <property type="protein sequence ID" value="VYU26857.1"/>
    <property type="molecule type" value="Genomic_DNA"/>
</dbReference>
<reference evidence="2" key="1">
    <citation type="submission" date="2019-11" db="EMBL/GenBank/DDBJ databases">
        <authorList>
            <person name="Feng L."/>
        </authorList>
    </citation>
    <scope>NUCLEOTIDE SEQUENCE</scope>
    <source>
        <strain evidence="2">EMassiliensisLFYP7</strain>
    </source>
</reference>
<protein>
    <recommendedName>
        <fullName evidence="3">Lipoprotein</fullName>
    </recommendedName>
</protein>
<organism evidence="2">
    <name type="scientific">Phytobacter massiliensis</name>
    <dbReference type="NCBI Taxonomy" id="1485952"/>
    <lineage>
        <taxon>Bacteria</taxon>
        <taxon>Pseudomonadati</taxon>
        <taxon>Pseudomonadota</taxon>
        <taxon>Gammaproteobacteria</taxon>
        <taxon>Enterobacterales</taxon>
        <taxon>Enterobacteriaceae</taxon>
        <taxon>Phytobacter</taxon>
    </lineage>
</organism>
<accession>A0A6N3DMA3</accession>
<dbReference type="AlphaFoldDB" id="A0A6N3DMA3"/>
<dbReference type="OrthoDB" id="6579857at2"/>
<keyword evidence="1" id="KW-0732">Signal</keyword>
<name>A0A6N3DMA3_9ENTR</name>
<feature type="signal peptide" evidence="1">
    <location>
        <begin position="1"/>
        <end position="21"/>
    </location>
</feature>
<evidence type="ECO:0000256" key="1">
    <source>
        <dbReference type="SAM" id="SignalP"/>
    </source>
</evidence>
<dbReference type="RefSeq" id="WP_044182299.1">
    <property type="nucleotide sequence ID" value="NZ_CABKSF010000003.1"/>
</dbReference>
<evidence type="ECO:0008006" key="3">
    <source>
        <dbReference type="Google" id="ProtNLM"/>
    </source>
</evidence>
<dbReference type="PROSITE" id="PS51257">
    <property type="entry name" value="PROKAR_LIPOPROTEIN"/>
    <property type="match status" value="1"/>
</dbReference>
<proteinExistence type="predicted"/>
<sequence length="94" mass="9971">MKRFLKPALLMTVLVSGMACASDPVIPWAANSGGTESTHIAAMGQDLNAQHQQITHTQEGVWAANSGSIHDDEAALTSTKPAFKGYPELMPHQG</sequence>
<evidence type="ECO:0000313" key="2">
    <source>
        <dbReference type="EMBL" id="VYU26857.1"/>
    </source>
</evidence>
<gene>
    <name evidence="2" type="ORF">EMLFYP7_01847</name>
</gene>